<dbReference type="GO" id="GO:0005829">
    <property type="term" value="C:cytosol"/>
    <property type="evidence" value="ECO:0007669"/>
    <property type="project" value="TreeGrafter"/>
</dbReference>
<dbReference type="Proteomes" id="UP000355283">
    <property type="component" value="Unassembled WGS sequence"/>
</dbReference>
<dbReference type="Gene3D" id="1.10.1390.10">
    <property type="match status" value="1"/>
</dbReference>
<dbReference type="FunFam" id="3.40.50.10490:FF:000031">
    <property type="entry name" value="Glucose-6-phosphate isomerase"/>
    <property type="match status" value="1"/>
</dbReference>
<dbReference type="AlphaFoldDB" id="A0A4D9DG08"/>
<dbReference type="CDD" id="cd05015">
    <property type="entry name" value="SIS_PGI_1"/>
    <property type="match status" value="1"/>
</dbReference>
<dbReference type="NCBIfam" id="NF001211">
    <property type="entry name" value="PRK00179.1"/>
    <property type="match status" value="1"/>
</dbReference>
<dbReference type="FunFam" id="3.40.50.10490:FF:000018">
    <property type="entry name" value="Glucose-6-phosphate isomerase"/>
    <property type="match status" value="1"/>
</dbReference>
<dbReference type="GO" id="GO:0051156">
    <property type="term" value="P:glucose 6-phosphate metabolic process"/>
    <property type="evidence" value="ECO:0007669"/>
    <property type="project" value="TreeGrafter"/>
</dbReference>
<protein>
    <recommendedName>
        <fullName evidence="3 9">Glucose-6-phosphate isomerase</fullName>
        <ecNumber evidence="3 9">5.3.1.9</ecNumber>
    </recommendedName>
</protein>
<dbReference type="FunFam" id="3.40.50.10490:FF:000048">
    <property type="entry name" value="Glucose-6-phosphate isomerase"/>
    <property type="match status" value="1"/>
</dbReference>
<dbReference type="PANTHER" id="PTHR11469">
    <property type="entry name" value="GLUCOSE-6-PHOSPHATE ISOMERASE"/>
    <property type="match status" value="1"/>
</dbReference>
<evidence type="ECO:0000256" key="6">
    <source>
        <dbReference type="ARBA" id="ARBA00023152"/>
    </source>
</evidence>
<evidence type="ECO:0000256" key="1">
    <source>
        <dbReference type="ARBA" id="ARBA00004926"/>
    </source>
</evidence>
<keyword evidence="6 9" id="KW-0324">Glycolysis</keyword>
<gene>
    <name evidence="10" type="ORF">NSK_001078</name>
</gene>
<dbReference type="SUPFAM" id="SSF53697">
    <property type="entry name" value="SIS domain"/>
    <property type="match status" value="1"/>
</dbReference>
<dbReference type="InterPro" id="IPR001672">
    <property type="entry name" value="G6P_Isomerase"/>
</dbReference>
<dbReference type="GO" id="GO:0006096">
    <property type="term" value="P:glycolytic process"/>
    <property type="evidence" value="ECO:0007669"/>
    <property type="project" value="UniProtKB-UniPathway"/>
</dbReference>
<evidence type="ECO:0000256" key="3">
    <source>
        <dbReference type="ARBA" id="ARBA00011952"/>
    </source>
</evidence>
<evidence type="ECO:0000256" key="9">
    <source>
        <dbReference type="RuleBase" id="RU000612"/>
    </source>
</evidence>
<dbReference type="Gene3D" id="3.40.50.10490">
    <property type="entry name" value="Glucose-6-phosphate isomerase like protein, domain 1"/>
    <property type="match status" value="2"/>
</dbReference>
<evidence type="ECO:0000313" key="10">
    <source>
        <dbReference type="EMBL" id="TFJ87728.1"/>
    </source>
</evidence>
<dbReference type="InterPro" id="IPR035476">
    <property type="entry name" value="SIS_PGI_1"/>
</dbReference>
<evidence type="ECO:0000256" key="8">
    <source>
        <dbReference type="ARBA" id="ARBA00029321"/>
    </source>
</evidence>
<dbReference type="CDD" id="cd05016">
    <property type="entry name" value="SIS_PGI_2"/>
    <property type="match status" value="1"/>
</dbReference>
<evidence type="ECO:0000256" key="5">
    <source>
        <dbReference type="ARBA" id="ARBA00022490"/>
    </source>
</evidence>
<reference evidence="10 11" key="1">
    <citation type="submission" date="2019-01" db="EMBL/GenBank/DDBJ databases">
        <title>Nuclear Genome Assembly of the Microalgal Biofuel strain Nannochloropsis salina CCMP1776.</title>
        <authorList>
            <person name="Hovde B."/>
        </authorList>
    </citation>
    <scope>NUCLEOTIDE SEQUENCE [LARGE SCALE GENOMIC DNA]</scope>
    <source>
        <strain evidence="10 11">CCMP1776</strain>
    </source>
</reference>
<dbReference type="InterPro" id="IPR023096">
    <property type="entry name" value="G6P_Isomerase_C"/>
</dbReference>
<proteinExistence type="inferred from homology"/>
<dbReference type="GO" id="GO:0006094">
    <property type="term" value="P:gluconeogenesis"/>
    <property type="evidence" value="ECO:0007669"/>
    <property type="project" value="UniProtKB-KW"/>
</dbReference>
<dbReference type="EC" id="5.3.1.9" evidence="3 9"/>
<comment type="caution">
    <text evidence="10">The sequence shown here is derived from an EMBL/GenBank/DDBJ whole genome shotgun (WGS) entry which is preliminary data.</text>
</comment>
<dbReference type="InterPro" id="IPR035482">
    <property type="entry name" value="SIS_PGI_2"/>
</dbReference>
<dbReference type="GO" id="GO:0097367">
    <property type="term" value="F:carbohydrate derivative binding"/>
    <property type="evidence" value="ECO:0007669"/>
    <property type="project" value="InterPro"/>
</dbReference>
<accession>A0A4D9DG08</accession>
<dbReference type="PROSITE" id="PS00174">
    <property type="entry name" value="P_GLUCOSE_ISOMERASE_2"/>
    <property type="match status" value="1"/>
</dbReference>
<sequence>MPGIEASTAWKTLAAHAERMKRTHLRDLLGDAARNSALSINTNGILFDFSRQNVNIETMDFLMDLAGAAMLEEKRAAMFSGEKINVTEGRAVLHVALRAERSATILVDGVNQVPLVHDVLDHIKDFSHRVLTGTFVGATGKALKNIISIGIGGSYLGPEFVYEAIKCVPQAAEVAEGRTLRFLANVDPVDVARATKGLNPEETLVVVVSKTFTTAETMLNARTLRKWLLDGVKGTAPEEVIRRHMVAASSAVPLVTEFGIDSANVFGFWDWVGGRYSVCSAVGMLPLSLTFGFEVLEQFLAGARNIDEHFATAPIRQNIPVLMGLLGIWNSTFLGHESRAILPYAQALLRFPAHVQQLDMESNGKRVGLDGQELPFQAGEVNFGEPGTNGQHSFYQLIHQGRTIPTEFIGFARSQYPVELPNEVVSSQDELMSNFFAQPDALALGKTLEQLDVEGVKEELRPHKAFPGNRPSFSLLFGQLDPFTTGQLLALYEHRVFVQGAIWGINSFDQWGVELGKVLAKQVRTQLTASRQGEEIISGFNSSTAAMLNFYLSNSSESSGSAV</sequence>
<keyword evidence="7 9" id="KW-0413">Isomerase</keyword>
<evidence type="ECO:0000256" key="4">
    <source>
        <dbReference type="ARBA" id="ARBA00022432"/>
    </source>
</evidence>
<dbReference type="EMBL" id="SDOX01000005">
    <property type="protein sequence ID" value="TFJ87728.1"/>
    <property type="molecule type" value="Genomic_DNA"/>
</dbReference>
<name>A0A4D9DG08_9STRA</name>
<dbReference type="PRINTS" id="PR00662">
    <property type="entry name" value="G6PISOMERASE"/>
</dbReference>
<dbReference type="Pfam" id="PF00342">
    <property type="entry name" value="PGI"/>
    <property type="match status" value="1"/>
</dbReference>
<dbReference type="GO" id="GO:0004347">
    <property type="term" value="F:glucose-6-phosphate isomerase activity"/>
    <property type="evidence" value="ECO:0007669"/>
    <property type="project" value="UniProtKB-EC"/>
</dbReference>
<keyword evidence="5" id="KW-0963">Cytoplasm</keyword>
<evidence type="ECO:0000256" key="7">
    <source>
        <dbReference type="ARBA" id="ARBA00023235"/>
    </source>
</evidence>
<dbReference type="HAMAP" id="MF_00473">
    <property type="entry name" value="G6P_isomerase"/>
    <property type="match status" value="1"/>
</dbReference>
<dbReference type="PROSITE" id="PS00765">
    <property type="entry name" value="P_GLUCOSE_ISOMERASE_1"/>
    <property type="match status" value="1"/>
</dbReference>
<dbReference type="PANTHER" id="PTHR11469:SF1">
    <property type="entry name" value="GLUCOSE-6-PHOSPHATE ISOMERASE"/>
    <property type="match status" value="1"/>
</dbReference>
<comment type="pathway">
    <text evidence="1 9">Carbohydrate degradation; glycolysis; D-glyceraldehyde 3-phosphate and glycerone phosphate from D-glucose: step 2/4.</text>
</comment>
<evidence type="ECO:0000256" key="2">
    <source>
        <dbReference type="ARBA" id="ARBA00006604"/>
    </source>
</evidence>
<dbReference type="PROSITE" id="PS51463">
    <property type="entry name" value="P_GLUCOSE_ISOMERASE_3"/>
    <property type="match status" value="1"/>
</dbReference>
<organism evidence="10 11">
    <name type="scientific">Nannochloropsis salina CCMP1776</name>
    <dbReference type="NCBI Taxonomy" id="1027361"/>
    <lineage>
        <taxon>Eukaryota</taxon>
        <taxon>Sar</taxon>
        <taxon>Stramenopiles</taxon>
        <taxon>Ochrophyta</taxon>
        <taxon>Eustigmatophyceae</taxon>
        <taxon>Eustigmatales</taxon>
        <taxon>Monodopsidaceae</taxon>
        <taxon>Microchloropsis</taxon>
        <taxon>Microchloropsis salina</taxon>
    </lineage>
</organism>
<comment type="catalytic activity">
    <reaction evidence="8 9">
        <text>alpha-D-glucose 6-phosphate = beta-D-fructose 6-phosphate</text>
        <dbReference type="Rhea" id="RHEA:11816"/>
        <dbReference type="ChEBI" id="CHEBI:57634"/>
        <dbReference type="ChEBI" id="CHEBI:58225"/>
        <dbReference type="EC" id="5.3.1.9"/>
    </reaction>
</comment>
<comment type="similarity">
    <text evidence="2 9">Belongs to the GPI family.</text>
</comment>
<keyword evidence="4 9" id="KW-0312">Gluconeogenesis</keyword>
<dbReference type="GO" id="GO:0048029">
    <property type="term" value="F:monosaccharide binding"/>
    <property type="evidence" value="ECO:0007669"/>
    <property type="project" value="TreeGrafter"/>
</dbReference>
<evidence type="ECO:0000313" key="11">
    <source>
        <dbReference type="Proteomes" id="UP000355283"/>
    </source>
</evidence>
<dbReference type="OrthoDB" id="5831190at2759"/>
<dbReference type="InterPro" id="IPR018189">
    <property type="entry name" value="Phosphoglucose_isomerase_CS"/>
</dbReference>
<keyword evidence="11" id="KW-1185">Reference proteome</keyword>
<dbReference type="UniPathway" id="UPA00109">
    <property type="reaction ID" value="UER00181"/>
</dbReference>
<dbReference type="InterPro" id="IPR046348">
    <property type="entry name" value="SIS_dom_sf"/>
</dbReference>